<dbReference type="Pfam" id="PF07935">
    <property type="entry name" value="SSV1_ORF_D-335"/>
    <property type="match status" value="1"/>
</dbReference>
<evidence type="ECO:0000313" key="2">
    <source>
        <dbReference type="EMBL" id="ARM76007.1"/>
    </source>
</evidence>
<dbReference type="RefSeq" id="WP_148691786.1">
    <property type="nucleotide sequence ID" value="NZ_CP020477.1"/>
</dbReference>
<dbReference type="AlphaFoldDB" id="A0A1W6K0J1"/>
<protein>
    <recommendedName>
        <fullName evidence="1">ORF D-335-like domain-containing protein</fullName>
    </recommendedName>
</protein>
<name>A0A1W6K0J1_9CREN</name>
<dbReference type="EMBL" id="CP020477">
    <property type="protein sequence ID" value="ARM76007.1"/>
    <property type="molecule type" value="Genomic_DNA"/>
</dbReference>
<reference evidence="2 3" key="1">
    <citation type="submission" date="2017-03" db="EMBL/GenBank/DDBJ databases">
        <title>Sulfur activation and transportation mechanism of thermophilic Archaea Acidianus manzaensis YN-25.</title>
        <authorList>
            <person name="Ma Y."/>
            <person name="Yang Y."/>
            <person name="Xia J."/>
        </authorList>
    </citation>
    <scope>NUCLEOTIDE SEQUENCE [LARGE SCALE GENOMIC DNA]</scope>
    <source>
        <strain evidence="2 3">YN-25</strain>
    </source>
</reference>
<evidence type="ECO:0000259" key="1">
    <source>
        <dbReference type="Pfam" id="PF07935"/>
    </source>
</evidence>
<dbReference type="GeneID" id="99613756"/>
<gene>
    <name evidence="2" type="ORF">B6F84_08210</name>
</gene>
<dbReference type="OrthoDB" id="37539at2157"/>
<proteinExistence type="predicted"/>
<evidence type="ECO:0000313" key="3">
    <source>
        <dbReference type="Proteomes" id="UP000193404"/>
    </source>
</evidence>
<dbReference type="KEGG" id="aman:B6F84_08210"/>
<sequence length="58" mass="6794">MNTNIIIREVKSRYYVYLSRASSTDGKKRYVNSLDDIIKSYLKMKYNSLRYGVPPKVG</sequence>
<accession>A0A1W6K0J1</accession>
<dbReference type="Proteomes" id="UP000193404">
    <property type="component" value="Chromosome"/>
</dbReference>
<dbReference type="InterPro" id="IPR012922">
    <property type="entry name" value="ORF_D-335"/>
</dbReference>
<keyword evidence="3" id="KW-1185">Reference proteome</keyword>
<organism evidence="2 3">
    <name type="scientific">Acidianus manzaensis</name>
    <dbReference type="NCBI Taxonomy" id="282676"/>
    <lineage>
        <taxon>Archaea</taxon>
        <taxon>Thermoproteota</taxon>
        <taxon>Thermoprotei</taxon>
        <taxon>Sulfolobales</taxon>
        <taxon>Sulfolobaceae</taxon>
        <taxon>Acidianus</taxon>
    </lineage>
</organism>
<dbReference type="STRING" id="282676.B6F84_08210"/>
<feature type="domain" description="ORF D-335-like" evidence="1">
    <location>
        <begin position="4"/>
        <end position="49"/>
    </location>
</feature>